<dbReference type="SMART" id="SM00235">
    <property type="entry name" value="ZnMc"/>
    <property type="match status" value="6"/>
</dbReference>
<organism evidence="30 31">
    <name type="scientific">Ovis aries</name>
    <name type="common">Sheep</name>
    <dbReference type="NCBI Taxonomy" id="9940"/>
    <lineage>
        <taxon>Eukaryota</taxon>
        <taxon>Metazoa</taxon>
        <taxon>Chordata</taxon>
        <taxon>Craniata</taxon>
        <taxon>Vertebrata</taxon>
        <taxon>Euteleostomi</taxon>
        <taxon>Mammalia</taxon>
        <taxon>Eutheria</taxon>
        <taxon>Laurasiatheria</taxon>
        <taxon>Artiodactyla</taxon>
        <taxon>Ruminantia</taxon>
        <taxon>Pecora</taxon>
        <taxon>Bovidae</taxon>
        <taxon>Caprinae</taxon>
        <taxon>Ovis</taxon>
    </lineage>
</organism>
<dbReference type="CDD" id="cd04278">
    <property type="entry name" value="ZnMc_MMP"/>
    <property type="match status" value="6"/>
</dbReference>
<dbReference type="SUPFAM" id="SSF47090">
    <property type="entry name" value="PGBD-like"/>
    <property type="match status" value="5"/>
</dbReference>
<evidence type="ECO:0000256" key="24">
    <source>
        <dbReference type="PIRSR" id="PIRSR621190-2"/>
    </source>
</evidence>
<feature type="binding site" evidence="24">
    <location>
        <position position="599"/>
    </location>
    <ligand>
        <name>Ca(2+)</name>
        <dbReference type="ChEBI" id="CHEBI:29108"/>
        <label>3</label>
    </ligand>
</feature>
<gene>
    <name evidence="30" type="ORF">JEQ12_005845</name>
</gene>
<dbReference type="InterPro" id="IPR018486">
    <property type="entry name" value="Hemopexin_CS"/>
</dbReference>
<evidence type="ECO:0000256" key="11">
    <source>
        <dbReference type="ARBA" id="ARBA00022824"/>
    </source>
</evidence>
<feature type="chain" id="PRO_5032846688" description="Matrix metalloproteinase-27" evidence="28">
    <location>
        <begin position="20"/>
        <end position="2840"/>
    </location>
</feature>
<feature type="binding site" evidence="24">
    <location>
        <position position="600"/>
    </location>
    <ligand>
        <name>Ca(2+)</name>
        <dbReference type="ChEBI" id="CHEBI:29108"/>
        <label>3</label>
    </ligand>
</feature>
<accession>A0A835ZZ90</accession>
<dbReference type="PANTHER" id="PTHR10201">
    <property type="entry name" value="MATRIX METALLOPROTEINASE"/>
    <property type="match status" value="1"/>
</dbReference>
<keyword evidence="6" id="KW-0645">Protease</keyword>
<feature type="domain" description="Peptidase metallopeptidase" evidence="29">
    <location>
        <begin position="106"/>
        <end position="265"/>
    </location>
</feature>
<evidence type="ECO:0000256" key="20">
    <source>
        <dbReference type="ARBA" id="ARBA00038924"/>
    </source>
</evidence>
<feature type="repeat" description="Hemopexin" evidence="27">
    <location>
        <begin position="2199"/>
        <end position="2247"/>
    </location>
</feature>
<dbReference type="InterPro" id="IPR036365">
    <property type="entry name" value="PGBD-like_sf"/>
</dbReference>
<feature type="binding site" evidence="24">
    <location>
        <position position="660"/>
    </location>
    <ligand>
        <name>Zn(2+)</name>
        <dbReference type="ChEBI" id="CHEBI:29105"/>
        <label>2</label>
        <note>catalytic</note>
    </ligand>
</feature>
<feature type="binding site" evidence="24">
    <location>
        <position position="592"/>
    </location>
    <ligand>
        <name>Zn(2+)</name>
        <dbReference type="ChEBI" id="CHEBI:29105"/>
        <label>1</label>
    </ligand>
</feature>
<keyword evidence="18" id="KW-0325">Glycoprotein</keyword>
<dbReference type="Pfam" id="PF00045">
    <property type="entry name" value="Hemopexin"/>
    <property type="match status" value="20"/>
</dbReference>
<keyword evidence="13 24" id="KW-0106">Calcium</keyword>
<feature type="binding site" evidence="24">
    <location>
        <position position="723"/>
    </location>
    <ligand>
        <name>Ca(2+)</name>
        <dbReference type="ChEBI" id="CHEBI:29108"/>
        <label>5</label>
    </ligand>
</feature>
<keyword evidence="7 24" id="KW-0479">Metal-binding</keyword>
<feature type="binding site" evidence="24">
    <location>
        <position position="765"/>
    </location>
    <ligand>
        <name>Ca(2+)</name>
        <dbReference type="ChEBI" id="CHEBI:29108"/>
        <label>4</label>
    </ligand>
</feature>
<feature type="repeat" description="Hemopexin" evidence="27">
    <location>
        <begin position="2603"/>
        <end position="2653"/>
    </location>
</feature>
<comment type="similarity">
    <text evidence="3">Belongs to the peptidase M10A family.</text>
</comment>
<evidence type="ECO:0000256" key="19">
    <source>
        <dbReference type="ARBA" id="ARBA00036005"/>
    </source>
</evidence>
<feature type="binding site" evidence="24">
    <location>
        <position position="652"/>
    </location>
    <ligand>
        <name>Zn(2+)</name>
        <dbReference type="ChEBI" id="CHEBI:29105"/>
        <label>2</label>
        <note>catalytic</note>
    </ligand>
</feature>
<feature type="domain" description="Peptidase metallopeptidase" evidence="29">
    <location>
        <begin position="991"/>
        <end position="1148"/>
    </location>
</feature>
<evidence type="ECO:0000256" key="23">
    <source>
        <dbReference type="PIRSR" id="PIRSR621190-1"/>
    </source>
</evidence>
<sequence length="2840" mass="322335">MKFLLLILALQVTASGTASLTNYPSPEENDVAFAQRYLANFYGLEMETTPMTKMKVNRNIMENKIQEMQKFFGLKVTGQLDTSTLDMMHRPRCGVPDVENYQLFPGRPVWKKRLITYRINNYTPDLKPEDVDDAFQKAFQVWSDVTPLKFRQIHENEADIMIQFALREHRDAYPFDGPWGILAHAFAPGAGLGGDAHFDEAETWTKGRKGPNLFLVAVHEIGHSLGLGHSSDTSAIMFPSYRHIDYKIFRLSADDIHGIQSLYGRPEKHQVPSNPSNTNPAACDPNMSFDAVTTVGDKIFFFKDRFFWWKLAESPKSSISSISSLGPNLPSHIQAAYEIADRSHVFLFKDDKYWLMNNLKPQLNYPKSIHSLGFPSSVKKIDAAVFNPLFYKTYFFVGNKFWRYDERRQFMDPGYPKLITTYFPGIGPKIDAVFYYNMCSAYPLDRAARDKEDSMELVQQYLENYYNLAKDTKQFVRRKDSSPVVKKIQEMQKFLGLEVTGKLDSDTLEVIRKPRCGIPDVGSFSTFPGMPKWRKTHLTYRIVNYTKDLPRDAVDSAIEKALTVWEEVTPLTFSRIYEGEADIMIIFAVREHGDFLPFDGPGKVLAHAYPPGSGFYGDAHFDDDEQWTKDTSGINLFLVAAHEFGHSLGLQHSTEREALMYPVYDPLTDLTRFRLSQDDINGIQFLYGSPLVSPNDPVVPTESVPPEPGTPAACDPALSFDAISTLRGEILFFKGRHFWRKSFRTLEPEFHLISSFWPSLPSGIDAAYEVTSKDTVFIFKGNQFWAIRGNEMQAGYPRGIHTLGLPSTVRKIDAAFSDKEKKKTYFFAEDKYWRFDEKRQSMEPGFPKQIVEDFPGVEPEVDAVFKVFDGYNAALLSQPSDSSSPGPGKVRDNVTLTRFPNGQGSHGFPAATSEQDVETVQKYLENYYNLNSDGKKVERQRNGGLITEKLKQMQKFFGLRVTGKPDAETLNVMKQPRCGVPDVTQFVLTPGNPRWENTNLTYRIENYTPDLSRADVDQAIEKAFQLWSNVTPLTFTKVSEGQADIMISFVRGDHRDNSPFDGPGGNLAHAFQPGANIGGDAHFDDDERWTNDFQNYNLYRVAAHEFGHSLGLSHSTDIGALMYPSYIFSGDVQLAQDDIDGIQAIYGPSQNPTQPVGPQTPEVCDSKLTFDAITTIRGEVMFFKDRFYMRTNPFYAEVELNFISVFWPHLPNGLHAAYEVAARDEVRFFKGNKYWAVRGQDVLRGYPRDIYRSFGFPRTVKSIDAAVSEEDTGKTYFFVANKCWRYDEYKQSMDAGYPKMIEEDFPGIGNKVDAVFQKGVVLQLLRLSSGADYEKMEMNGEVLDYHMPKTFQQYEKKGSKYWVAKAGVMLPSYPKDIYSSFRFPRKVRNVDAAIHEEESGKTYFFVDNEYWRFFYFFYGKEKYKPDPKTQGKTSCIYAISFFLGLESKTAIKRRLAISAVEQHIGWIVNYTPNLTKTDVEALIETGFKVWSDVSSLTFNRTSDKEADIQISFAQKDHGDNSPFDGPNGILAHAFQPGPGIGGDVHFDAEETWTKTSENYNLFSVAAHEFGHSLGLAHSSDPGALMYPIYTFRDPSSYSLHQDDINGIQAIYGPSSNPVQPTGPTTPTACDPRLTFDAVTTLRGEKLFFKDKYVWRRHPQLPMVELNFISLYWPSLPNGIQAAYEDFDRDLIFIFKGTQYWALSGYDTLQGYPKHISSYGFPSSVQAIDAAVSYRRKTYFFVNDQFWSYDDQSQSMEPGYPQSIASFFPGIESRVDAVFQENLDQDILHLISMLVELLESTEAIDGLTVDTAEAKLNVINEASTGERRMKNLLLLLVFATLSSAFPADRRTEDEENLQLTQAYLNQFYSLEIEGSHLAQSSNRSLIDGKIREMQAFFGLTVTGKLDSNTLEIMKTPRCGVPDVGQYGYTLPGWKKYNLTYRIVNYTPDMARPDVDEAIQKGLEVWSKVTPLTFTKISKGIADIMIAFRTRVHGWCPRYFDGPLGVLGHAFPPGLGLGGDTHFDEDENWTKDGVGFSLFLVAAHEFGHSLGLSHSSDQTALMFPNYVSLDPSKYPLSQDDINGIQSIYAGPPKVPAKPKGPTLPHACDPDLTFDAITTFRREVMFFKGRHIWRIYYDITDVEFELISSFWPSLPADIHAAYENPIDKILVFKDDNFWVIRGYAVLPDYPKSIYTLGFPRRVKKVDAAVCDRSTRKTYFFVGIWCWRYDEVTQTMDKGYPRRVVKYFPGIGLQVDAAFQHKGFFYFFRRSKQFEYDPKAKTVTRIMKTNTWLQCKEPLNSSSDFTIITSVPCNLSQHRIMYCFLDDSGSYVSQHHHYKQHSFLRNVQVNAEEGDGAYLDKYYTRKGGPQIGEMVARGGNSTVKKIKELQEFFGLRVTGKLDRATMDVIKRPRCGVPDVADYRLFPGEPKWKKNTLTYRISKYTPSMTPAEVDRAMEMALRAWSSAVPLNFVRVNAGEADIMISFETGDHGDSYPFDGPRGTLAHAFAPGEGLGGDTHFDNAEKWTMGTNGFNLFTVAAHEFGHALGLAHSTDPSALMYPTYKYQNPYGFHLPKDDVKGIQALYGPRRAFPGKPTAPHGPPHNPSIPDLCDSNLSFDAVTMLGKELLLFRDRIFWRRQVHLMSGIRPSTITSSFPQLMSNVDAAYEVADRGTAYFFKGPHYWITRGFQMQGPPRTIYDFGFPRYVQQIDAAVYLKDAQKTLFFVGDEYYSYDERKRKMEKDYPKSTEEEFSGVNGQIDAAVELNGYIYFFSGPKAYKYDTEKEDVWNFLPHSPAAGLSSHSDGNSSEKVGSLFDVLSPENVSPEELFHVAVLPILLPDARKQEI</sequence>
<dbReference type="InterPro" id="IPR018487">
    <property type="entry name" value="Hemopexin-like_repeat"/>
</dbReference>
<dbReference type="GO" id="GO:0004222">
    <property type="term" value="F:metalloendopeptidase activity"/>
    <property type="evidence" value="ECO:0007669"/>
    <property type="project" value="UniProtKB-EC"/>
</dbReference>
<name>A0A835ZZ90_SHEEP</name>
<evidence type="ECO:0000256" key="3">
    <source>
        <dbReference type="ARBA" id="ARBA00010370"/>
    </source>
</evidence>
<evidence type="ECO:0000256" key="10">
    <source>
        <dbReference type="ARBA" id="ARBA00022801"/>
    </source>
</evidence>
<feature type="repeat" description="Hemopexin" evidence="27">
    <location>
        <begin position="1260"/>
        <end position="1308"/>
    </location>
</feature>
<evidence type="ECO:0000313" key="31">
    <source>
        <dbReference type="Proteomes" id="UP000664991"/>
    </source>
</evidence>
<feature type="binding site" evidence="24">
    <location>
        <position position="625"/>
    </location>
    <ligand>
        <name>Ca(2+)</name>
        <dbReference type="ChEBI" id="CHEBI:29108"/>
        <label>1</label>
    </ligand>
</feature>
<feature type="binding site" evidence="24">
    <location>
        <position position="815"/>
    </location>
    <ligand>
        <name>Ca(2+)</name>
        <dbReference type="ChEBI" id="CHEBI:29108"/>
        <label>5</label>
    </ligand>
</feature>
<dbReference type="PRINTS" id="PR00138">
    <property type="entry name" value="MATRIXIN"/>
</dbReference>
<proteinExistence type="inferred from homology"/>
<feature type="binding site" evidence="24">
    <location>
        <position position="548"/>
    </location>
    <ligand>
        <name>Ca(2+)</name>
        <dbReference type="ChEBI" id="CHEBI:29108"/>
        <label>1</label>
    </ligand>
</feature>
<dbReference type="PROSITE" id="PS51642">
    <property type="entry name" value="HEMOPEXIN_2"/>
    <property type="match status" value="21"/>
</dbReference>
<keyword evidence="12 24" id="KW-0862">Zinc</keyword>
<evidence type="ECO:0000256" key="17">
    <source>
        <dbReference type="ARBA" id="ARBA00023157"/>
    </source>
</evidence>
<dbReference type="InterPro" id="IPR036375">
    <property type="entry name" value="Hemopexin-like_dom_sf"/>
</dbReference>
<keyword evidence="10" id="KW-0378">Hydrolase</keyword>
<dbReference type="Pfam" id="PF00413">
    <property type="entry name" value="Peptidase_M10"/>
    <property type="match status" value="6"/>
</dbReference>
<evidence type="ECO:0000256" key="7">
    <source>
        <dbReference type="ARBA" id="ARBA00022723"/>
    </source>
</evidence>
<dbReference type="GO" id="GO:0030574">
    <property type="term" value="P:collagen catabolic process"/>
    <property type="evidence" value="ECO:0007669"/>
    <property type="project" value="UniProtKB-KW"/>
</dbReference>
<feature type="domain" description="Peptidase metallopeptidase" evidence="29">
    <location>
        <begin position="1928"/>
        <end position="2088"/>
    </location>
</feature>
<keyword evidence="4" id="KW-0964">Secreted</keyword>
<evidence type="ECO:0000259" key="29">
    <source>
        <dbReference type="SMART" id="SM00235"/>
    </source>
</evidence>
<feature type="repeat" description="Hemopexin" evidence="27">
    <location>
        <begin position="761"/>
        <end position="807"/>
    </location>
</feature>
<feature type="repeat" description="Hemopexin" evidence="27">
    <location>
        <begin position="2654"/>
        <end position="2699"/>
    </location>
</feature>
<feature type="repeat" description="Hemopexin" evidence="27">
    <location>
        <begin position="2750"/>
        <end position="2785"/>
    </location>
</feature>
<feature type="binding site" evidence="24">
    <location>
        <position position="582"/>
    </location>
    <ligand>
        <name>Ca(2+)</name>
        <dbReference type="ChEBI" id="CHEBI:29108"/>
        <label>2</label>
    </ligand>
</feature>
<dbReference type="InterPro" id="IPR006026">
    <property type="entry name" value="Peptidase_Metallo"/>
</dbReference>
<feature type="binding site" evidence="24">
    <location>
        <position position="646"/>
    </location>
    <ligand>
        <name>Zn(2+)</name>
        <dbReference type="ChEBI" id="CHEBI:29105"/>
        <label>2</label>
        <note>catalytic</note>
    </ligand>
</feature>
<feature type="short sequence motif" description="Cysteine switch" evidence="26">
    <location>
        <begin position="514"/>
        <end position="521"/>
    </location>
</feature>
<feature type="domain" description="Peptidase metallopeptidase" evidence="29">
    <location>
        <begin position="1453"/>
        <end position="1613"/>
    </location>
</feature>
<comment type="catalytic activity">
    <reaction evidence="19">
        <text>Cleavage of the triple helix of collagen at about three-quarters of the length of the molecule from the N-terminus, at 775-Gly-|-Ile-776 in the alpha1(I) chain. Cleaves synthetic substrates and alpha-macroglobulins at bonds where P1' is a hydrophobic residue.</text>
        <dbReference type="EC" id="3.4.24.7"/>
    </reaction>
</comment>
<feature type="repeat" description="Hemopexin" evidence="27">
    <location>
        <begin position="1211"/>
        <end position="1257"/>
    </location>
</feature>
<feature type="repeat" description="Hemopexin" evidence="27">
    <location>
        <begin position="330"/>
        <end position="376"/>
    </location>
</feature>
<evidence type="ECO:0000256" key="27">
    <source>
        <dbReference type="PROSITE-ProRule" id="PRU01011"/>
    </source>
</evidence>
<keyword evidence="16" id="KW-0865">Zymogen</keyword>
<dbReference type="Pfam" id="PF01471">
    <property type="entry name" value="PG_binding_1"/>
    <property type="match status" value="5"/>
</dbReference>
<dbReference type="Proteomes" id="UP000664991">
    <property type="component" value="Chromosome 15"/>
</dbReference>
<evidence type="ECO:0000313" key="30">
    <source>
        <dbReference type="EMBL" id="KAG5199366.1"/>
    </source>
</evidence>
<comment type="caution">
    <text evidence="30">The sequence shown here is derived from an EMBL/GenBank/DDBJ whole genome shotgun (WGS) entry which is preliminary data.</text>
</comment>
<protein>
    <recommendedName>
        <fullName evidence="22">Matrix metalloproteinase-27</fullName>
        <ecNumber evidence="20">3.4.24.7</ecNumber>
    </recommendedName>
</protein>
<keyword evidence="15" id="KW-0177">Collagen degradation</keyword>
<dbReference type="InterPro" id="IPR033739">
    <property type="entry name" value="M10A_MMP"/>
</dbReference>
<feature type="binding site" evidence="24">
    <location>
        <position position="862"/>
    </location>
    <ligand>
        <name>Ca(2+)</name>
        <dbReference type="ChEBI" id="CHEBI:29108"/>
        <label>4</label>
    </ligand>
</feature>
<dbReference type="GO" id="GO:0006508">
    <property type="term" value="P:proteolysis"/>
    <property type="evidence" value="ECO:0007669"/>
    <property type="project" value="UniProtKB-KW"/>
</dbReference>
<dbReference type="GO" id="GO:0030198">
    <property type="term" value="P:extracellular matrix organization"/>
    <property type="evidence" value="ECO:0007669"/>
    <property type="project" value="TreeGrafter"/>
</dbReference>
<feature type="signal peptide" evidence="28">
    <location>
        <begin position="1"/>
        <end position="19"/>
    </location>
</feature>
<evidence type="ECO:0000256" key="2">
    <source>
        <dbReference type="ARBA" id="ARBA00004498"/>
    </source>
</evidence>
<dbReference type="CDD" id="cd00094">
    <property type="entry name" value="HX"/>
    <property type="match status" value="6"/>
</dbReference>
<dbReference type="InterPro" id="IPR021158">
    <property type="entry name" value="Pept_M10A_Zn_BS"/>
</dbReference>
<feature type="modified residue" description="Phosphotyrosine; by PKDCC" evidence="25">
    <location>
        <position position="796"/>
    </location>
</feature>
<feature type="repeat" description="Hemopexin" evidence="27">
    <location>
        <begin position="1387"/>
        <end position="1435"/>
    </location>
</feature>
<dbReference type="GO" id="GO:0005783">
    <property type="term" value="C:endoplasmic reticulum"/>
    <property type="evidence" value="ECO:0007669"/>
    <property type="project" value="UniProtKB-SubCell"/>
</dbReference>
<feature type="binding site" evidence="24">
    <location>
        <position position="607"/>
    </location>
    <ligand>
        <name>Zn(2+)</name>
        <dbReference type="ChEBI" id="CHEBI:29105"/>
        <label>1</label>
    </ligand>
</feature>
<evidence type="ECO:0000256" key="18">
    <source>
        <dbReference type="ARBA" id="ARBA00023180"/>
    </source>
</evidence>
<feature type="binding site" evidence="24">
    <location>
        <position position="864"/>
    </location>
    <ligand>
        <name>Ca(2+)</name>
        <dbReference type="ChEBI" id="CHEBI:29108"/>
        <label>5</label>
    </ligand>
</feature>
<evidence type="ECO:0000256" key="13">
    <source>
        <dbReference type="ARBA" id="ARBA00022837"/>
    </source>
</evidence>
<feature type="binding site" evidence="24">
    <location>
        <position position="625"/>
    </location>
    <ligand>
        <name>Ca(2+)</name>
        <dbReference type="ChEBI" id="CHEBI:29108"/>
        <label>3</label>
    </ligand>
</feature>
<feature type="repeat" description="Hemopexin" evidence="27">
    <location>
        <begin position="1676"/>
        <end position="1722"/>
    </location>
</feature>
<feature type="binding site" evidence="24">
    <location>
        <position position="721"/>
    </location>
    <ligand>
        <name>Ca(2+)</name>
        <dbReference type="ChEBI" id="CHEBI:29108"/>
        <label>4</label>
    </ligand>
</feature>
<evidence type="ECO:0000256" key="14">
    <source>
        <dbReference type="ARBA" id="ARBA00023049"/>
    </source>
</evidence>
<dbReference type="SUPFAM" id="SSF50923">
    <property type="entry name" value="Hemopexin-like domain"/>
    <property type="match status" value="7"/>
</dbReference>
<evidence type="ECO:0000256" key="28">
    <source>
        <dbReference type="SAM" id="SignalP"/>
    </source>
</evidence>
<dbReference type="InterPro" id="IPR000585">
    <property type="entry name" value="Hemopexin-like_dom"/>
</dbReference>
<dbReference type="PROSITE" id="PS00024">
    <property type="entry name" value="HEMOPEXIN"/>
    <property type="match status" value="2"/>
</dbReference>
<feature type="repeat" description="Hemopexin" evidence="27">
    <location>
        <begin position="280"/>
        <end position="329"/>
    </location>
</feature>
<dbReference type="InterPro" id="IPR001818">
    <property type="entry name" value="Pept_M10_metallopeptidase"/>
</dbReference>
<dbReference type="PANTHER" id="PTHR10201:SF151">
    <property type="entry name" value="INTERSTITIAL COLLAGENASE"/>
    <property type="match status" value="1"/>
</dbReference>
<evidence type="ECO:0000256" key="15">
    <source>
        <dbReference type="ARBA" id="ARBA00023105"/>
    </source>
</evidence>
<dbReference type="Gene3D" id="2.110.10.10">
    <property type="entry name" value="Hemopexin-like domain"/>
    <property type="match status" value="7"/>
</dbReference>
<comment type="cofactor">
    <cofactor evidence="24">
        <name>Ca(2+)</name>
        <dbReference type="ChEBI" id="CHEBI:29108"/>
    </cofactor>
    <text evidence="24">Can bind about 5 Ca(2+) ions per subunit.</text>
</comment>
<dbReference type="SMART" id="SM00120">
    <property type="entry name" value="HX"/>
    <property type="match status" value="21"/>
</dbReference>
<dbReference type="EC" id="3.4.24.7" evidence="20"/>
<dbReference type="InterPro" id="IPR021190">
    <property type="entry name" value="Pept_M10A"/>
</dbReference>
<feature type="repeat" description="Hemopexin" evidence="27">
    <location>
        <begin position="1724"/>
        <end position="1770"/>
    </location>
</feature>
<keyword evidence="8 28" id="KW-0732">Signal</keyword>
<dbReference type="GO" id="GO:0008270">
    <property type="term" value="F:zinc ion binding"/>
    <property type="evidence" value="ECO:0007669"/>
    <property type="project" value="InterPro"/>
</dbReference>
<keyword evidence="9" id="KW-0677">Repeat</keyword>
<feature type="repeat" description="Hemopexin" evidence="27">
    <location>
        <begin position="1626"/>
        <end position="1675"/>
    </location>
</feature>
<dbReference type="PROSITE" id="PS00546">
    <property type="entry name" value="CYSTEINE_SWITCH"/>
    <property type="match status" value="5"/>
</dbReference>
<feature type="binding site" description="in inhibited form" evidence="24">
    <location>
        <position position="516"/>
    </location>
    <ligand>
        <name>Zn(2+)</name>
        <dbReference type="ChEBI" id="CHEBI:29105"/>
        <label>2</label>
        <note>catalytic</note>
    </ligand>
</feature>
<feature type="domain" description="Peptidase metallopeptidase" evidence="29">
    <location>
        <begin position="529"/>
        <end position="689"/>
    </location>
</feature>
<evidence type="ECO:0000256" key="21">
    <source>
        <dbReference type="ARBA" id="ARBA00056171"/>
    </source>
</evidence>
<keyword evidence="14" id="KW-0482">Metalloprotease</keyword>
<feature type="repeat" description="Hemopexin" evidence="27">
    <location>
        <begin position="2248"/>
        <end position="2291"/>
    </location>
</feature>
<feature type="repeat" description="Hemopexin" evidence="27">
    <location>
        <begin position="1161"/>
        <end position="1210"/>
    </location>
</feature>
<evidence type="ECO:0000256" key="9">
    <source>
        <dbReference type="ARBA" id="ARBA00022737"/>
    </source>
</evidence>
<feature type="binding site" evidence="24">
    <location>
        <position position="594"/>
    </location>
    <ligand>
        <name>Zn(2+)</name>
        <dbReference type="ChEBI" id="CHEBI:29105"/>
        <label>1</label>
    </ligand>
</feature>
<comment type="cofactor">
    <cofactor evidence="24">
        <name>Zn(2+)</name>
        <dbReference type="ChEBI" id="CHEBI:29105"/>
    </cofactor>
    <text evidence="24">Binds 2 Zn(2+) ions per subunit.</text>
</comment>
<feature type="binding site" evidence="24">
    <location>
        <position position="622"/>
    </location>
    <ligand>
        <name>Ca(2+)</name>
        <dbReference type="ChEBI" id="CHEBI:29108"/>
        <label>3</label>
    </ligand>
</feature>
<evidence type="ECO:0000256" key="12">
    <source>
        <dbReference type="ARBA" id="ARBA00022833"/>
    </source>
</evidence>
<feature type="binding site" evidence="24">
    <location>
        <position position="623"/>
    </location>
    <ligand>
        <name>Ca(2+)</name>
        <dbReference type="ChEBI" id="CHEBI:29108"/>
        <label>1</label>
    </ligand>
</feature>
<dbReference type="Gene3D" id="3.40.390.10">
    <property type="entry name" value="Collagenase (Catalytic Domain)"/>
    <property type="match status" value="6"/>
</dbReference>
<evidence type="ECO:0000256" key="22">
    <source>
        <dbReference type="ARBA" id="ARBA00074045"/>
    </source>
</evidence>
<evidence type="ECO:0000256" key="16">
    <source>
        <dbReference type="ARBA" id="ARBA00023145"/>
    </source>
</evidence>
<dbReference type="InterPro" id="IPR002477">
    <property type="entry name" value="Peptidoglycan-bd-like"/>
</dbReference>
<feature type="active site" evidence="23">
    <location>
        <position position="643"/>
    </location>
</feature>
<evidence type="ECO:0000256" key="1">
    <source>
        <dbReference type="ARBA" id="ARBA00004240"/>
    </source>
</evidence>
<feature type="repeat" description="Hemopexin" evidence="27">
    <location>
        <begin position="2152"/>
        <end position="2197"/>
    </location>
</feature>
<feature type="domain" description="Peptidase metallopeptidase" evidence="29">
    <location>
        <begin position="2423"/>
        <end position="2582"/>
    </location>
</feature>
<dbReference type="EMBL" id="JAEMGP010000015">
    <property type="protein sequence ID" value="KAG5199366.1"/>
    <property type="molecule type" value="Genomic_DNA"/>
</dbReference>
<feature type="binding site" evidence="24">
    <location>
        <position position="618"/>
    </location>
    <ligand>
        <name>Ca(2+)</name>
        <dbReference type="ChEBI" id="CHEBI:29108"/>
        <label>2</label>
    </ligand>
</feature>
<feature type="repeat" description="Hemopexin" evidence="27">
    <location>
        <begin position="2701"/>
        <end position="2749"/>
    </location>
</feature>
<reference evidence="30 31" key="1">
    <citation type="submission" date="2020-12" db="EMBL/GenBank/DDBJ databases">
        <title>De novo assembly of Tibetan sheep genome.</title>
        <authorList>
            <person name="Li X."/>
        </authorList>
    </citation>
    <scope>NUCLEOTIDE SEQUENCE [LARGE SCALE GENOMIC DNA]</scope>
    <source>
        <tissue evidence="30">Heart</tissue>
    </source>
</reference>
<feature type="binding site" evidence="24">
    <location>
        <position position="620"/>
    </location>
    <ligand>
        <name>Zn(2+)</name>
        <dbReference type="ChEBI" id="CHEBI:29105"/>
        <label>1</label>
    </ligand>
</feature>
<dbReference type="SUPFAM" id="SSF55486">
    <property type="entry name" value="Metalloproteases ('zincins'), catalytic domain"/>
    <property type="match status" value="6"/>
</dbReference>
<feature type="repeat" description="Hemopexin" evidence="27">
    <location>
        <begin position="378"/>
        <end position="426"/>
    </location>
</feature>
<comment type="function">
    <text evidence="21">Matrix metalloproteinases degrade protein components of the extracellular matrix such as fibronectin, laminin, gelatins and/or collagens.</text>
</comment>
<keyword evidence="11" id="KW-0256">Endoplasmic reticulum</keyword>
<dbReference type="FunFam" id="3.40.390.10:FF:000035">
    <property type="entry name" value="Matrix metallopeptidase 27"/>
    <property type="match status" value="1"/>
</dbReference>
<dbReference type="GO" id="GO:0031012">
    <property type="term" value="C:extracellular matrix"/>
    <property type="evidence" value="ECO:0007669"/>
    <property type="project" value="InterPro"/>
</dbReference>
<dbReference type="FunFam" id="3.40.390.10:FF:000007">
    <property type="entry name" value="Collagenase 3"/>
    <property type="match status" value="5"/>
</dbReference>
<feature type="repeat" description="Hemopexin" evidence="27">
    <location>
        <begin position="711"/>
        <end position="760"/>
    </location>
</feature>
<feature type="binding site" evidence="24">
    <location>
        <position position="767"/>
    </location>
    <ligand>
        <name>Ca(2+)</name>
        <dbReference type="ChEBI" id="CHEBI:29108"/>
        <label>5</label>
    </ligand>
</feature>
<dbReference type="FunFam" id="2.110.10.10:FF:000002">
    <property type="entry name" value="Matrix metallopeptidase 3"/>
    <property type="match status" value="6"/>
</dbReference>
<evidence type="ECO:0000256" key="8">
    <source>
        <dbReference type="ARBA" id="ARBA00022729"/>
    </source>
</evidence>
<feature type="repeat" description="Hemopexin" evidence="27">
    <location>
        <begin position="2102"/>
        <end position="2151"/>
    </location>
</feature>
<evidence type="ECO:0000256" key="25">
    <source>
        <dbReference type="PIRSR" id="PIRSR621190-4"/>
    </source>
</evidence>
<dbReference type="InterPro" id="IPR024079">
    <property type="entry name" value="MetalloPept_cat_dom_sf"/>
</dbReference>
<evidence type="ECO:0000256" key="4">
    <source>
        <dbReference type="ARBA" id="ARBA00022525"/>
    </source>
</evidence>
<evidence type="ECO:0000256" key="26">
    <source>
        <dbReference type="PIRSR" id="PIRSR621190-5"/>
    </source>
</evidence>
<keyword evidence="17" id="KW-1015">Disulfide bond</keyword>
<keyword evidence="5" id="KW-0272">Extracellular matrix</keyword>
<comment type="subcellular location">
    <subcellularLocation>
        <location evidence="1">Endoplasmic reticulum</location>
    </subcellularLocation>
    <subcellularLocation>
        <location evidence="2">Secreted</location>
        <location evidence="2">Extracellular space</location>
        <location evidence="2">Extracellular matrix</location>
    </subcellularLocation>
</comment>
<feature type="binding site" evidence="24">
    <location>
        <position position="642"/>
    </location>
    <ligand>
        <name>Zn(2+)</name>
        <dbReference type="ChEBI" id="CHEBI:29105"/>
        <label>2</label>
        <note>catalytic</note>
    </ligand>
</feature>
<evidence type="ECO:0000256" key="6">
    <source>
        <dbReference type="ARBA" id="ARBA00022670"/>
    </source>
</evidence>
<feature type="repeat" description="Hemopexin" evidence="27">
    <location>
        <begin position="809"/>
        <end position="857"/>
    </location>
</feature>
<evidence type="ECO:0000256" key="5">
    <source>
        <dbReference type="ARBA" id="ARBA00022530"/>
    </source>
</evidence>